<dbReference type="GO" id="GO:0004748">
    <property type="term" value="F:ribonucleoside-diphosphate reductase activity, thioredoxin disulfide as acceptor"/>
    <property type="evidence" value="ECO:0007669"/>
    <property type="project" value="UniProtKB-EC"/>
</dbReference>
<dbReference type="EMBL" id="MEYN01000043">
    <property type="protein sequence ID" value="OGD29676.1"/>
    <property type="molecule type" value="Genomic_DNA"/>
</dbReference>
<dbReference type="InterPro" id="IPR013344">
    <property type="entry name" value="RNR_NrdJ/NrdZ"/>
</dbReference>
<evidence type="ECO:0000313" key="16">
    <source>
        <dbReference type="Proteomes" id="UP000179184"/>
    </source>
</evidence>
<proteinExistence type="inferred from homology"/>
<comment type="caution">
    <text evidence="15">The sequence shown here is derived from an EMBL/GenBank/DDBJ whole genome shotgun (WGS) entry which is preliminary data.</text>
</comment>
<keyword evidence="10 13" id="KW-0170">Cobalt</keyword>
<dbReference type="GO" id="GO:0031419">
    <property type="term" value="F:cobalamin binding"/>
    <property type="evidence" value="ECO:0007669"/>
    <property type="project" value="UniProtKB-KW"/>
</dbReference>
<feature type="domain" description="ATP-cone" evidence="14">
    <location>
        <begin position="6"/>
        <end position="98"/>
    </location>
</feature>
<keyword evidence="9" id="KW-1015">Disulfide bond</keyword>
<dbReference type="Proteomes" id="UP000179184">
    <property type="component" value="Unassembled WGS sequence"/>
</dbReference>
<dbReference type="Gene3D" id="3.20.70.20">
    <property type="match status" value="1"/>
</dbReference>
<dbReference type="SUPFAM" id="SSF51998">
    <property type="entry name" value="PFL-like glycyl radical enzymes"/>
    <property type="match status" value="1"/>
</dbReference>
<comment type="cofactor">
    <cofactor evidence="1 13">
        <name>adenosylcob(III)alamin</name>
        <dbReference type="ChEBI" id="CHEBI:18408"/>
    </cofactor>
</comment>
<evidence type="ECO:0000259" key="14">
    <source>
        <dbReference type="PROSITE" id="PS51161"/>
    </source>
</evidence>
<comment type="similarity">
    <text evidence="2 13">Belongs to the ribonucleoside diphosphate reductase class-2 family.</text>
</comment>
<evidence type="ECO:0000256" key="2">
    <source>
        <dbReference type="ARBA" id="ARBA00007405"/>
    </source>
</evidence>
<organism evidence="15 16">
    <name type="scientific">Candidatus Azambacteria bacterium RIFCSPHIGHO2_02_46_12</name>
    <dbReference type="NCBI Taxonomy" id="1797295"/>
    <lineage>
        <taxon>Bacteria</taxon>
        <taxon>Candidatus Azamiibacteriota</taxon>
    </lineage>
</organism>
<dbReference type="PROSITE" id="PS51161">
    <property type="entry name" value="ATP_CONE"/>
    <property type="match status" value="1"/>
</dbReference>
<dbReference type="InterPro" id="IPR013509">
    <property type="entry name" value="RNR_lsu_N"/>
</dbReference>
<evidence type="ECO:0000256" key="6">
    <source>
        <dbReference type="ARBA" id="ARBA00022840"/>
    </source>
</evidence>
<evidence type="ECO:0000256" key="12">
    <source>
        <dbReference type="PROSITE-ProRule" id="PRU00492"/>
    </source>
</evidence>
<dbReference type="PANTHER" id="PTHR43371:SF1">
    <property type="entry name" value="RIBONUCLEOSIDE-DIPHOSPHATE REDUCTASE"/>
    <property type="match status" value="1"/>
</dbReference>
<accession>A0A1F5BGE1</accession>
<evidence type="ECO:0000313" key="15">
    <source>
        <dbReference type="EMBL" id="OGD29676.1"/>
    </source>
</evidence>
<dbReference type="PANTHER" id="PTHR43371">
    <property type="entry name" value="VITAMIN B12-DEPENDENT RIBONUCLEOTIDE REDUCTASE"/>
    <property type="match status" value="1"/>
</dbReference>
<keyword evidence="4 13" id="KW-0237">DNA synthesis</keyword>
<keyword evidence="5 12" id="KW-0547">Nucleotide-binding</keyword>
<dbReference type="CDD" id="cd02888">
    <property type="entry name" value="RNR_II_dimer"/>
    <property type="match status" value="1"/>
</dbReference>
<dbReference type="NCBIfam" id="NF006417">
    <property type="entry name" value="PRK08665.1"/>
    <property type="match status" value="1"/>
</dbReference>
<dbReference type="Pfam" id="PF00317">
    <property type="entry name" value="Ribonuc_red_lgN"/>
    <property type="match status" value="1"/>
</dbReference>
<protein>
    <recommendedName>
        <fullName evidence="13">Vitamin B12-dependent ribonucleotide reductase</fullName>
        <ecNumber evidence="13">1.17.4.1</ecNumber>
    </recommendedName>
</protein>
<dbReference type="AlphaFoldDB" id="A0A1F5BGE1"/>
<dbReference type="GO" id="GO:0005524">
    <property type="term" value="F:ATP binding"/>
    <property type="evidence" value="ECO:0007669"/>
    <property type="project" value="UniProtKB-UniRule"/>
</dbReference>
<evidence type="ECO:0000256" key="8">
    <source>
        <dbReference type="ARBA" id="ARBA00023116"/>
    </source>
</evidence>
<dbReference type="GO" id="GO:0009263">
    <property type="term" value="P:deoxyribonucleotide biosynthetic process"/>
    <property type="evidence" value="ECO:0007669"/>
    <property type="project" value="UniProtKB-KW"/>
</dbReference>
<dbReference type="UniPathway" id="UPA00326"/>
<evidence type="ECO:0000256" key="5">
    <source>
        <dbReference type="ARBA" id="ARBA00022741"/>
    </source>
</evidence>
<evidence type="ECO:0000256" key="7">
    <source>
        <dbReference type="ARBA" id="ARBA00023002"/>
    </source>
</evidence>
<gene>
    <name evidence="15" type="ORF">A2W60_03100</name>
</gene>
<keyword evidence="3 13" id="KW-0846">Cobalamin</keyword>
<evidence type="ECO:0000256" key="13">
    <source>
        <dbReference type="RuleBase" id="RU364064"/>
    </source>
</evidence>
<evidence type="ECO:0000256" key="4">
    <source>
        <dbReference type="ARBA" id="ARBA00022634"/>
    </source>
</evidence>
<dbReference type="Pfam" id="PF02867">
    <property type="entry name" value="Ribonuc_red_lgC"/>
    <property type="match status" value="1"/>
</dbReference>
<dbReference type="InterPro" id="IPR050862">
    <property type="entry name" value="RdRp_reductase_class-2"/>
</dbReference>
<keyword evidence="8" id="KW-0215">Deoxyribonucleotide synthesis</keyword>
<reference evidence="15 16" key="1">
    <citation type="journal article" date="2016" name="Nat. Commun.">
        <title>Thousands of microbial genomes shed light on interconnected biogeochemical processes in an aquifer system.</title>
        <authorList>
            <person name="Anantharaman K."/>
            <person name="Brown C.T."/>
            <person name="Hug L.A."/>
            <person name="Sharon I."/>
            <person name="Castelle C.J."/>
            <person name="Probst A.J."/>
            <person name="Thomas B.C."/>
            <person name="Singh A."/>
            <person name="Wilkins M.J."/>
            <person name="Karaoz U."/>
            <person name="Brodie E.L."/>
            <person name="Williams K.H."/>
            <person name="Hubbard S.S."/>
            <person name="Banfield J.F."/>
        </authorList>
    </citation>
    <scope>NUCLEOTIDE SEQUENCE [LARGE SCALE GENOMIC DNA]</scope>
</reference>
<keyword evidence="7 13" id="KW-0560">Oxidoreductase</keyword>
<dbReference type="Pfam" id="PF03477">
    <property type="entry name" value="ATP-cone"/>
    <property type="match status" value="1"/>
</dbReference>
<comment type="function">
    <text evidence="13">Catalyzes the reduction of ribonucleotides to deoxyribonucleotides. May function to provide a pool of deoxyribonucleotide precursors for DNA repair during oxygen limitation and/or for immediate growth after restoration of oxygen.</text>
</comment>
<dbReference type="InterPro" id="IPR000788">
    <property type="entry name" value="RNR_lg_C"/>
</dbReference>
<evidence type="ECO:0000256" key="9">
    <source>
        <dbReference type="ARBA" id="ARBA00023157"/>
    </source>
</evidence>
<comment type="catalytic activity">
    <reaction evidence="11 13">
        <text>a 2'-deoxyribonucleoside 5'-diphosphate + [thioredoxin]-disulfide + H2O = a ribonucleoside 5'-diphosphate + [thioredoxin]-dithiol</text>
        <dbReference type="Rhea" id="RHEA:23252"/>
        <dbReference type="Rhea" id="RHEA-COMP:10698"/>
        <dbReference type="Rhea" id="RHEA-COMP:10700"/>
        <dbReference type="ChEBI" id="CHEBI:15377"/>
        <dbReference type="ChEBI" id="CHEBI:29950"/>
        <dbReference type="ChEBI" id="CHEBI:50058"/>
        <dbReference type="ChEBI" id="CHEBI:57930"/>
        <dbReference type="ChEBI" id="CHEBI:73316"/>
        <dbReference type="EC" id="1.17.4.1"/>
    </reaction>
</comment>
<dbReference type="PRINTS" id="PR01183">
    <property type="entry name" value="RIBORDTASEM1"/>
</dbReference>
<evidence type="ECO:0000256" key="3">
    <source>
        <dbReference type="ARBA" id="ARBA00022628"/>
    </source>
</evidence>
<dbReference type="EC" id="1.17.4.1" evidence="13"/>
<dbReference type="InterPro" id="IPR005144">
    <property type="entry name" value="ATP-cone_dom"/>
</dbReference>
<dbReference type="InterPro" id="IPR008926">
    <property type="entry name" value="RNR_R1-su_N"/>
</dbReference>
<dbReference type="FunFam" id="3.20.70.20:FF:000018">
    <property type="entry name" value="Vitamin B12-dependent ribonucleotide reductase"/>
    <property type="match status" value="1"/>
</dbReference>
<name>A0A1F5BGE1_9BACT</name>
<evidence type="ECO:0000256" key="10">
    <source>
        <dbReference type="ARBA" id="ARBA00023285"/>
    </source>
</evidence>
<dbReference type="GO" id="GO:0071897">
    <property type="term" value="P:DNA biosynthetic process"/>
    <property type="evidence" value="ECO:0007669"/>
    <property type="project" value="UniProtKB-KW"/>
</dbReference>
<evidence type="ECO:0000256" key="1">
    <source>
        <dbReference type="ARBA" id="ARBA00001922"/>
    </source>
</evidence>
<sequence>MKNLIQQIKKRDGRVVPFDQKRITDAIHKAITATGEEDGVVAKRISDKAVKVLNERFQKRTPGVEDIQDIVIETLQVEGFKNVADAYAAYRQKRTEIRELKYFLLAKDVKIKLTPNALKVLESRYLRKDVNGKLVETPSDLFKRVAQNIAAAEKIYNPNIGDDELFKTEEKFFRMKALLEFLPNSPTLMNAGSVLQQLSACFVIPVEDSIGSIFGAIRDTALIHQSGGGTGFSFARLRPKGDVVKSTSGVASGPVSFMTVFDKATEVIKQGGKRRGANMGILRVDHPDVMEFITAKKSEGILQNFNISVAITDEFMDAVEKGRNYDLINPRSGQTIKQLDAGEVLDLIVKLAWETGDPGVVFIDRMNNERGNPTPYLGKIEATNPCGEQPLLPYESCNLGSINLIKMLKQKKQRWDVDWEHLRETVRDAVHFLDNVVEMNRYPLPEIEAMTRGNRRIGLGVMGWSDMLIRLAIPYNSQKAFQLASKIMKFIDDEADRMSNELAKKRGVFPNFKGSVFDRKGGTRMRNVATTTIAPTGTIGIIAGVSQGIEPIFALVYRRYSFIGKEAEKPVELLEINPLFEEIARKEGFYTDDLLNKVAATGSVQGLKEVPLRWQKIFVTAHDITPEDHVKMQAAFQKHVDNAVSKTINFPETATLEDVKKAYMLAYKYGCKGITIYRSGSKQMQILQVGAAPQKEETKLVMEQEISPELKDPEATIPDILPGSCPTCTI</sequence>
<keyword evidence="6 12" id="KW-0067">ATP-binding</keyword>
<dbReference type="NCBIfam" id="TIGR02504">
    <property type="entry name" value="NrdJ_Z"/>
    <property type="match status" value="1"/>
</dbReference>
<evidence type="ECO:0000256" key="11">
    <source>
        <dbReference type="ARBA" id="ARBA00047754"/>
    </source>
</evidence>
<dbReference type="SUPFAM" id="SSF48168">
    <property type="entry name" value="R1 subunit of ribonucleotide reductase, N-terminal domain"/>
    <property type="match status" value="1"/>
</dbReference>